<proteinExistence type="predicted"/>
<evidence type="ECO:0000313" key="2">
    <source>
        <dbReference type="Proteomes" id="UP001341259"/>
    </source>
</evidence>
<keyword evidence="2" id="KW-1185">Reference proteome</keyword>
<dbReference type="EMBL" id="CP107906">
    <property type="protein sequence ID" value="WUG92324.1"/>
    <property type="molecule type" value="Genomic_DNA"/>
</dbReference>
<protein>
    <submittedName>
        <fullName evidence="1">Uncharacterized protein</fullName>
    </submittedName>
</protein>
<sequence>MAQYLVTYTDSSEQHIPAERVYCDTDHPQYVFHDGDHNTVALTPCRGVLSIVRMPQPDTAKAVTG</sequence>
<name>A0ABZ1NKT0_STRVL</name>
<evidence type="ECO:0000313" key="1">
    <source>
        <dbReference type="EMBL" id="WUG92324.1"/>
    </source>
</evidence>
<gene>
    <name evidence="1" type="ORF">OHB29_04410</name>
</gene>
<reference evidence="1 2" key="1">
    <citation type="submission" date="2022-10" db="EMBL/GenBank/DDBJ databases">
        <title>The complete genomes of actinobacterial strains from the NBC collection.</title>
        <authorList>
            <person name="Joergensen T.S."/>
            <person name="Alvarez Arevalo M."/>
            <person name="Sterndorff E.B."/>
            <person name="Faurdal D."/>
            <person name="Vuksanovic O."/>
            <person name="Mourched A.-S."/>
            <person name="Charusanti P."/>
            <person name="Shaw S."/>
            <person name="Blin K."/>
            <person name="Weber T."/>
        </authorList>
    </citation>
    <scope>NUCLEOTIDE SEQUENCE [LARGE SCALE GENOMIC DNA]</scope>
    <source>
        <strain evidence="1 2">NBC_00456</strain>
    </source>
</reference>
<dbReference type="RefSeq" id="WP_328336746.1">
    <property type="nucleotide sequence ID" value="NZ_CP107906.1"/>
</dbReference>
<dbReference type="Proteomes" id="UP001341259">
    <property type="component" value="Chromosome"/>
</dbReference>
<organism evidence="1 2">
    <name type="scientific">Streptomyces violaceus</name>
    <name type="common">Streptomyces venezuelae</name>
    <dbReference type="NCBI Taxonomy" id="1936"/>
    <lineage>
        <taxon>Bacteria</taxon>
        <taxon>Bacillati</taxon>
        <taxon>Actinomycetota</taxon>
        <taxon>Actinomycetes</taxon>
        <taxon>Kitasatosporales</taxon>
        <taxon>Streptomycetaceae</taxon>
        <taxon>Streptomyces</taxon>
    </lineage>
</organism>
<accession>A0ABZ1NKT0</accession>